<accession>A0A8C3YQG5</accession>
<keyword evidence="7" id="KW-0249">Electron transport</keyword>
<sequence>MSCVLWGPAAGALRALRLVGWTSRSLHQPPGGRARGQPAVESEEEDDPDRPLQFSSSKANPFRWTVQQSLGKEQQRPWWRVLPFSLSLMAVIVWCFLRRETGADGWLRQILQEEVPEPIDRSEERGTPGAHGART</sequence>
<dbReference type="GO" id="GO:0005743">
    <property type="term" value="C:mitochondrial inner membrane"/>
    <property type="evidence" value="ECO:0007669"/>
    <property type="project" value="UniProtKB-SubCell"/>
</dbReference>
<dbReference type="GO" id="GO:0034551">
    <property type="term" value="P:mitochondrial respiratory chain complex III assembly"/>
    <property type="evidence" value="ECO:0007669"/>
    <property type="project" value="Ensembl"/>
</dbReference>
<evidence type="ECO:0000256" key="4">
    <source>
        <dbReference type="ARBA" id="ARBA00022692"/>
    </source>
</evidence>
<feature type="region of interest" description="Disordered" evidence="12">
    <location>
        <begin position="116"/>
        <end position="135"/>
    </location>
</feature>
<keyword evidence="2" id="KW-0813">Transport</keyword>
<evidence type="ECO:0000313" key="14">
    <source>
        <dbReference type="Proteomes" id="UP000694540"/>
    </source>
</evidence>
<dbReference type="GeneTree" id="ENSGT00510000049652"/>
<reference evidence="13" key="2">
    <citation type="submission" date="2025-09" db="UniProtKB">
        <authorList>
            <consortium name="Ensembl"/>
        </authorList>
    </citation>
    <scope>IDENTIFICATION</scope>
</reference>
<keyword evidence="14" id="KW-1185">Reference proteome</keyword>
<evidence type="ECO:0000256" key="3">
    <source>
        <dbReference type="ARBA" id="ARBA00022660"/>
    </source>
</evidence>
<name>A0A8C3YQG5_9CETA</name>
<keyword evidence="4" id="KW-0812">Transmembrane</keyword>
<dbReference type="Ensembl" id="ENSCWAT00000029153.1">
    <property type="protein sequence ID" value="ENSCWAP00000026896.1"/>
    <property type="gene ID" value="ENSCWAG00000020328.1"/>
</dbReference>
<evidence type="ECO:0000256" key="1">
    <source>
        <dbReference type="ARBA" id="ARBA00004434"/>
    </source>
</evidence>
<keyword evidence="8" id="KW-1133">Transmembrane helix</keyword>
<evidence type="ECO:0000313" key="13">
    <source>
        <dbReference type="Ensembl" id="ENSCWAP00000026896.1"/>
    </source>
</evidence>
<gene>
    <name evidence="13" type="primary">UQCC4</name>
</gene>
<proteinExistence type="inferred from homology"/>
<reference evidence="13" key="1">
    <citation type="submission" date="2025-08" db="UniProtKB">
        <authorList>
            <consortium name="Ensembl"/>
        </authorList>
    </citation>
    <scope>IDENTIFICATION</scope>
</reference>
<feature type="region of interest" description="Disordered" evidence="12">
    <location>
        <begin position="26"/>
        <end position="57"/>
    </location>
</feature>
<evidence type="ECO:0000256" key="6">
    <source>
        <dbReference type="ARBA" id="ARBA00022792"/>
    </source>
</evidence>
<comment type="subcellular location">
    <subcellularLocation>
        <location evidence="1">Mitochondrion inner membrane</location>
        <topology evidence="1">Single-pass membrane protein</topology>
    </subcellularLocation>
</comment>
<evidence type="ECO:0000256" key="2">
    <source>
        <dbReference type="ARBA" id="ARBA00022448"/>
    </source>
</evidence>
<evidence type="ECO:0000256" key="7">
    <source>
        <dbReference type="ARBA" id="ARBA00022982"/>
    </source>
</evidence>
<evidence type="ECO:0000256" key="10">
    <source>
        <dbReference type="ARBA" id="ARBA00023136"/>
    </source>
</evidence>
<organism evidence="13 14">
    <name type="scientific">Catagonus wagneri</name>
    <name type="common">Chacoan peccary</name>
    <dbReference type="NCBI Taxonomy" id="51154"/>
    <lineage>
        <taxon>Eukaryota</taxon>
        <taxon>Metazoa</taxon>
        <taxon>Chordata</taxon>
        <taxon>Craniata</taxon>
        <taxon>Vertebrata</taxon>
        <taxon>Euteleostomi</taxon>
        <taxon>Mammalia</taxon>
        <taxon>Eutheria</taxon>
        <taxon>Laurasiatheria</taxon>
        <taxon>Artiodactyla</taxon>
        <taxon>Suina</taxon>
        <taxon>Tayassuidae</taxon>
        <taxon>Catagonus</taxon>
    </lineage>
</organism>
<evidence type="ECO:0000256" key="5">
    <source>
        <dbReference type="ARBA" id="ARBA00022729"/>
    </source>
</evidence>
<dbReference type="Pfam" id="PF15013">
    <property type="entry name" value="CCSMST1"/>
    <property type="match status" value="1"/>
</dbReference>
<evidence type="ECO:0000256" key="12">
    <source>
        <dbReference type="SAM" id="MobiDB-lite"/>
    </source>
</evidence>
<dbReference type="InterPro" id="IPR023248">
    <property type="entry name" value="UQCC4_vert"/>
</dbReference>
<keyword evidence="10" id="KW-0472">Membrane</keyword>
<dbReference type="PRINTS" id="PR02042">
    <property type="entry name" value="CCSMST1"/>
</dbReference>
<dbReference type="AlphaFoldDB" id="A0A8C3YQG5"/>
<protein>
    <submittedName>
        <fullName evidence="13">Ubiquinol-cytochrome c reductase complex assembly factor 4</fullName>
    </submittedName>
</protein>
<dbReference type="PANTHER" id="PTHR35268:SF1">
    <property type="entry name" value="UBIQUINOL-CYTOCHROME-C REDUCTASE COMPLEX ASSEMBLY FACTOR 4"/>
    <property type="match status" value="1"/>
</dbReference>
<dbReference type="PANTHER" id="PTHR35268">
    <property type="entry name" value="PROTEIN CCSMST1"/>
    <property type="match status" value="1"/>
</dbReference>
<evidence type="ECO:0000256" key="8">
    <source>
        <dbReference type="ARBA" id="ARBA00022989"/>
    </source>
</evidence>
<dbReference type="Proteomes" id="UP000694540">
    <property type="component" value="Unplaced"/>
</dbReference>
<keyword evidence="6" id="KW-0999">Mitochondrion inner membrane</keyword>
<evidence type="ECO:0000256" key="11">
    <source>
        <dbReference type="ARBA" id="ARBA00034713"/>
    </source>
</evidence>
<evidence type="ECO:0000256" key="9">
    <source>
        <dbReference type="ARBA" id="ARBA00023128"/>
    </source>
</evidence>
<comment type="similarity">
    <text evidence="11">Belongs to the UQCC4 family.</text>
</comment>
<keyword evidence="3" id="KW-0679">Respiratory chain</keyword>
<keyword evidence="9" id="KW-0496">Mitochondrion</keyword>
<dbReference type="InterPro" id="IPR029160">
    <property type="entry name" value="UQCC4"/>
</dbReference>
<keyword evidence="5" id="KW-0732">Signal</keyword>